<accession>A0A1Y5TDJ9</accession>
<dbReference type="SUPFAM" id="SSF51735">
    <property type="entry name" value="NAD(P)-binding Rossmann-fold domains"/>
    <property type="match status" value="1"/>
</dbReference>
<comment type="pathway">
    <text evidence="1 6">Carbohydrate biosynthesis; dTDP-L-rhamnose biosynthesis.</text>
</comment>
<comment type="similarity">
    <text evidence="2 6">Belongs to the dTDP-4-dehydrorhamnose reductase family.</text>
</comment>
<organism evidence="8 9">
    <name type="scientific">Pseudooctadecabacter jejudonensis</name>
    <dbReference type="NCBI Taxonomy" id="1391910"/>
    <lineage>
        <taxon>Bacteria</taxon>
        <taxon>Pseudomonadati</taxon>
        <taxon>Pseudomonadota</taxon>
        <taxon>Alphaproteobacteria</taxon>
        <taxon>Rhodobacterales</taxon>
        <taxon>Paracoccaceae</taxon>
        <taxon>Pseudooctadecabacter</taxon>
    </lineage>
</organism>
<dbReference type="PANTHER" id="PTHR10491:SF4">
    <property type="entry name" value="METHIONINE ADENOSYLTRANSFERASE 2 SUBUNIT BETA"/>
    <property type="match status" value="1"/>
</dbReference>
<dbReference type="EMBL" id="FWFT01000007">
    <property type="protein sequence ID" value="SLN61774.1"/>
    <property type="molecule type" value="Genomic_DNA"/>
</dbReference>
<name>A0A1Y5TDJ9_9RHOB</name>
<dbReference type="UniPathway" id="UPA00124"/>
<evidence type="ECO:0000259" key="7">
    <source>
        <dbReference type="Pfam" id="PF04321"/>
    </source>
</evidence>
<feature type="domain" description="RmlD-like substrate binding" evidence="7">
    <location>
        <begin position="1"/>
        <end position="285"/>
    </location>
</feature>
<dbReference type="Proteomes" id="UP000193623">
    <property type="component" value="Unassembled WGS sequence"/>
</dbReference>
<evidence type="ECO:0000256" key="5">
    <source>
        <dbReference type="ARBA" id="ARBA00048200"/>
    </source>
</evidence>
<evidence type="ECO:0000256" key="6">
    <source>
        <dbReference type="RuleBase" id="RU364082"/>
    </source>
</evidence>
<keyword evidence="6 8" id="KW-0560">Oxidoreductase</keyword>
<dbReference type="AlphaFoldDB" id="A0A1Y5TDJ9"/>
<evidence type="ECO:0000256" key="4">
    <source>
        <dbReference type="ARBA" id="ARBA00017099"/>
    </source>
</evidence>
<gene>
    <name evidence="8" type="primary">rmlD</name>
    <name evidence="8" type="ORF">PSJ8397_03271</name>
</gene>
<dbReference type="InterPro" id="IPR005913">
    <property type="entry name" value="dTDP_dehydrorham_reduct"/>
</dbReference>
<dbReference type="CDD" id="cd05254">
    <property type="entry name" value="dTDP_HR_like_SDR_e"/>
    <property type="match status" value="1"/>
</dbReference>
<evidence type="ECO:0000256" key="1">
    <source>
        <dbReference type="ARBA" id="ARBA00004781"/>
    </source>
</evidence>
<reference evidence="8 9" key="1">
    <citation type="submission" date="2017-03" db="EMBL/GenBank/DDBJ databases">
        <authorList>
            <person name="Afonso C.L."/>
            <person name="Miller P.J."/>
            <person name="Scott M.A."/>
            <person name="Spackman E."/>
            <person name="Goraichik I."/>
            <person name="Dimitrov K.M."/>
            <person name="Suarez D.L."/>
            <person name="Swayne D.E."/>
        </authorList>
    </citation>
    <scope>NUCLEOTIDE SEQUENCE [LARGE SCALE GENOMIC DNA]</scope>
    <source>
        <strain evidence="8 9">CECT 8397</strain>
    </source>
</reference>
<evidence type="ECO:0000256" key="3">
    <source>
        <dbReference type="ARBA" id="ARBA00012929"/>
    </source>
</evidence>
<sequence length="290" mass="31155">MHVLVFGQTGQVAQALQDCAVDKPGLMLTFLNRAKADLTDPTACAEAIQRIRPDAVINAAAYTNVDAAESNPKLAEVINSKAPAAMTRACAGCDIPFVTLSSDYVFDGQGNTPWTPKDTPAPLNIYGLSKCNGENAVRDAGGRWAVLRTSWVFSEHGTNFVKTMLRLAKDHETLRVVDDQIGGPTCASDIASACLTIASKLARDPMKSGIYHFSGYPDVSWADFARAVFDLSGQTCIVEPITTADYPTAASRPLNSRLDCRATTDIFGIERPDWRKALSGVLKELDTAAP</sequence>
<dbReference type="OrthoDB" id="9803892at2"/>
<protein>
    <recommendedName>
        <fullName evidence="4 6">dTDP-4-dehydrorhamnose reductase</fullName>
        <ecNumber evidence="3 6">1.1.1.133</ecNumber>
    </recommendedName>
</protein>
<dbReference type="InterPro" id="IPR029903">
    <property type="entry name" value="RmlD-like-bd"/>
</dbReference>
<proteinExistence type="inferred from homology"/>
<evidence type="ECO:0000256" key="2">
    <source>
        <dbReference type="ARBA" id="ARBA00010944"/>
    </source>
</evidence>
<comment type="catalytic activity">
    <reaction evidence="5 6">
        <text>dTDP-beta-L-rhamnose + NADP(+) = dTDP-4-dehydro-beta-L-rhamnose + NADPH + H(+)</text>
        <dbReference type="Rhea" id="RHEA:21796"/>
        <dbReference type="ChEBI" id="CHEBI:15378"/>
        <dbReference type="ChEBI" id="CHEBI:57510"/>
        <dbReference type="ChEBI" id="CHEBI:57783"/>
        <dbReference type="ChEBI" id="CHEBI:58349"/>
        <dbReference type="ChEBI" id="CHEBI:62830"/>
        <dbReference type="EC" id="1.1.1.133"/>
    </reaction>
</comment>
<dbReference type="Pfam" id="PF04321">
    <property type="entry name" value="RmlD_sub_bind"/>
    <property type="match status" value="1"/>
</dbReference>
<evidence type="ECO:0000313" key="9">
    <source>
        <dbReference type="Proteomes" id="UP000193623"/>
    </source>
</evidence>
<dbReference type="InterPro" id="IPR036291">
    <property type="entry name" value="NAD(P)-bd_dom_sf"/>
</dbReference>
<keyword evidence="6" id="KW-0521">NADP</keyword>
<dbReference type="NCBIfam" id="TIGR01214">
    <property type="entry name" value="rmlD"/>
    <property type="match status" value="1"/>
</dbReference>
<dbReference type="GO" id="GO:0019305">
    <property type="term" value="P:dTDP-rhamnose biosynthetic process"/>
    <property type="evidence" value="ECO:0007669"/>
    <property type="project" value="UniProtKB-UniPathway"/>
</dbReference>
<comment type="cofactor">
    <cofactor evidence="6">
        <name>Mg(2+)</name>
        <dbReference type="ChEBI" id="CHEBI:18420"/>
    </cofactor>
    <text evidence="6">Binds 1 Mg(2+) ion per monomer.</text>
</comment>
<dbReference type="GO" id="GO:0008831">
    <property type="term" value="F:dTDP-4-dehydrorhamnose reductase activity"/>
    <property type="evidence" value="ECO:0007669"/>
    <property type="project" value="UniProtKB-EC"/>
</dbReference>
<dbReference type="Gene3D" id="3.40.50.720">
    <property type="entry name" value="NAD(P)-binding Rossmann-like Domain"/>
    <property type="match status" value="1"/>
</dbReference>
<dbReference type="Gene3D" id="3.90.25.10">
    <property type="entry name" value="UDP-galactose 4-epimerase, domain 1"/>
    <property type="match status" value="1"/>
</dbReference>
<dbReference type="RefSeq" id="WP_085865665.1">
    <property type="nucleotide sequence ID" value="NZ_FWFT01000007.1"/>
</dbReference>
<keyword evidence="9" id="KW-1185">Reference proteome</keyword>
<dbReference type="PANTHER" id="PTHR10491">
    <property type="entry name" value="DTDP-4-DEHYDRORHAMNOSE REDUCTASE"/>
    <property type="match status" value="1"/>
</dbReference>
<comment type="function">
    <text evidence="6">Catalyzes the reduction of dTDP-6-deoxy-L-lyxo-4-hexulose to yield dTDP-L-rhamnose.</text>
</comment>
<evidence type="ECO:0000313" key="8">
    <source>
        <dbReference type="EMBL" id="SLN61774.1"/>
    </source>
</evidence>
<dbReference type="EC" id="1.1.1.133" evidence="3 6"/>